<proteinExistence type="predicted"/>
<organism evidence="3 4">
    <name type="scientific">Colletotrichum incanum</name>
    <name type="common">Soybean anthracnose fungus</name>
    <dbReference type="NCBI Taxonomy" id="1573173"/>
    <lineage>
        <taxon>Eukaryota</taxon>
        <taxon>Fungi</taxon>
        <taxon>Dikarya</taxon>
        <taxon>Ascomycota</taxon>
        <taxon>Pezizomycotina</taxon>
        <taxon>Sordariomycetes</taxon>
        <taxon>Hypocreomycetidae</taxon>
        <taxon>Glomerellales</taxon>
        <taxon>Glomerellaceae</taxon>
        <taxon>Colletotrichum</taxon>
        <taxon>Colletotrichum spaethianum species complex</taxon>
    </lineage>
</organism>
<gene>
    <name evidence="3" type="ORF">CI238_01751</name>
</gene>
<comment type="caution">
    <text evidence="3">The sequence shown here is derived from an EMBL/GenBank/DDBJ whole genome shotgun (WGS) entry which is preliminary data.</text>
</comment>
<protein>
    <recommendedName>
        <fullName evidence="2">Clr5 domain-containing protein</fullName>
    </recommendedName>
</protein>
<evidence type="ECO:0000259" key="2">
    <source>
        <dbReference type="Pfam" id="PF14420"/>
    </source>
</evidence>
<name>A0A161W413_COLIC</name>
<evidence type="ECO:0000256" key="1">
    <source>
        <dbReference type="SAM" id="MobiDB-lite"/>
    </source>
</evidence>
<feature type="compositionally biased region" description="Low complexity" evidence="1">
    <location>
        <begin position="269"/>
        <end position="286"/>
    </location>
</feature>
<dbReference type="OrthoDB" id="4115389at2759"/>
<evidence type="ECO:0000313" key="4">
    <source>
        <dbReference type="Proteomes" id="UP000076584"/>
    </source>
</evidence>
<feature type="compositionally biased region" description="Polar residues" evidence="1">
    <location>
        <begin position="68"/>
        <end position="82"/>
    </location>
</feature>
<dbReference type="Proteomes" id="UP000076584">
    <property type="component" value="Unassembled WGS sequence"/>
</dbReference>
<feature type="compositionally biased region" description="Polar residues" evidence="1">
    <location>
        <begin position="113"/>
        <end position="124"/>
    </location>
</feature>
<dbReference type="PANTHER" id="PTHR38788:SF3">
    <property type="entry name" value="CLR5 DOMAIN-CONTAINING PROTEIN"/>
    <property type="match status" value="1"/>
</dbReference>
<evidence type="ECO:0000313" key="3">
    <source>
        <dbReference type="EMBL" id="KZL81805.1"/>
    </source>
</evidence>
<feature type="compositionally biased region" description="Basic and acidic residues" evidence="1">
    <location>
        <begin position="259"/>
        <end position="268"/>
    </location>
</feature>
<dbReference type="InterPro" id="IPR025676">
    <property type="entry name" value="Clr5_dom"/>
</dbReference>
<feature type="compositionally biased region" description="Low complexity" evidence="1">
    <location>
        <begin position="167"/>
        <end position="197"/>
    </location>
</feature>
<sequence length="317" mass="36172">MTKAWREKRADITRLYIHENKTLNEVKAIMEEQHDFKASTRSYRQQFDKWGLAKYNCKKRTARRRSQDSGSHQYHHLSTGQDYLSAEASGDPGGRGMASDFPIPDPDAYIQPMSPQSCGSSLGSESAVEGGVVEDMMDVTGASAAAASHAPGVSYARDWPPQLSYMEQGRQPQQQQSVPYPQYTQQQHQGQQGQQHMQQRRRRRPSWDQQRTMPSPYGTLPSPPADLHDSASYYSMFSNDEAGMPSQPVRPQTYSVLHPDPRRQESYPHRQPQPQYHYHQRQQQPQMYSSAPIMPARRESVPYYGGVECIVRQPGQQ</sequence>
<feature type="region of interest" description="Disordered" evidence="1">
    <location>
        <begin position="167"/>
        <end position="287"/>
    </location>
</feature>
<accession>A0A161W413</accession>
<feature type="domain" description="Clr5" evidence="2">
    <location>
        <begin position="1"/>
        <end position="54"/>
    </location>
</feature>
<keyword evidence="4" id="KW-1185">Reference proteome</keyword>
<dbReference type="EMBL" id="LFIW01001556">
    <property type="protein sequence ID" value="KZL81805.1"/>
    <property type="molecule type" value="Genomic_DNA"/>
</dbReference>
<dbReference type="PANTHER" id="PTHR38788">
    <property type="entry name" value="CLR5 DOMAIN-CONTAINING PROTEIN"/>
    <property type="match status" value="1"/>
</dbReference>
<dbReference type="AlphaFoldDB" id="A0A161W413"/>
<feature type="region of interest" description="Disordered" evidence="1">
    <location>
        <begin position="61"/>
        <end position="127"/>
    </location>
</feature>
<dbReference type="Pfam" id="PF14420">
    <property type="entry name" value="Clr5"/>
    <property type="match status" value="1"/>
</dbReference>
<dbReference type="STRING" id="1573173.A0A161W413"/>
<reference evidence="3 4" key="1">
    <citation type="submission" date="2015-06" db="EMBL/GenBank/DDBJ databases">
        <title>Survival trade-offs in plant roots during colonization by closely related pathogenic and mutualistic fungi.</title>
        <authorList>
            <person name="Hacquard S."/>
            <person name="Kracher B."/>
            <person name="Hiruma K."/>
            <person name="Weinman A."/>
            <person name="Muench P."/>
            <person name="Garrido Oter R."/>
            <person name="Ver Loren van Themaat E."/>
            <person name="Dallerey J.-F."/>
            <person name="Damm U."/>
            <person name="Henrissat B."/>
            <person name="Lespinet O."/>
            <person name="Thon M."/>
            <person name="Kemen E."/>
            <person name="McHardy A.C."/>
            <person name="Schulze-Lefert P."/>
            <person name="O'Connell R.J."/>
        </authorList>
    </citation>
    <scope>NUCLEOTIDE SEQUENCE [LARGE SCALE GENOMIC DNA]</scope>
    <source>
        <strain evidence="3 4">MAFF 238704</strain>
    </source>
</reference>